<evidence type="ECO:0000256" key="2">
    <source>
        <dbReference type="ARBA" id="ARBA00034247"/>
    </source>
</evidence>
<evidence type="ECO:0000313" key="6">
    <source>
        <dbReference type="EMBL" id="RQW63916.1"/>
    </source>
</evidence>
<evidence type="ECO:0000313" key="7">
    <source>
        <dbReference type="Proteomes" id="UP000281112"/>
    </source>
</evidence>
<dbReference type="InterPro" id="IPR050469">
    <property type="entry name" value="Diguanylate_Cyclase"/>
</dbReference>
<proteinExistence type="predicted"/>
<dbReference type="OrthoDB" id="9812260at2"/>
<evidence type="ECO:0000259" key="4">
    <source>
        <dbReference type="PROSITE" id="PS50110"/>
    </source>
</evidence>
<dbReference type="Gene3D" id="3.40.50.2300">
    <property type="match status" value="2"/>
</dbReference>
<dbReference type="PROSITE" id="PS50110">
    <property type="entry name" value="RESPONSE_REGULATORY"/>
    <property type="match status" value="2"/>
</dbReference>
<dbReference type="InterPro" id="IPR001789">
    <property type="entry name" value="Sig_transdc_resp-reg_receiver"/>
</dbReference>
<reference evidence="6 7" key="1">
    <citation type="submission" date="2018-11" db="EMBL/GenBank/DDBJ databases">
        <title>Vibrio LJC006 sp. nov., isolated from seawater during the bloom of the enteromorpha.</title>
        <authorList>
            <person name="Liang J."/>
        </authorList>
    </citation>
    <scope>NUCLEOTIDE SEQUENCE [LARGE SCALE GENOMIC DNA]</scope>
    <source>
        <strain evidence="6 7">LJC006</strain>
    </source>
</reference>
<dbReference type="InterPro" id="IPR000160">
    <property type="entry name" value="GGDEF_dom"/>
</dbReference>
<dbReference type="AlphaFoldDB" id="A0A3N9U713"/>
<dbReference type="Gene3D" id="3.30.70.270">
    <property type="match status" value="1"/>
</dbReference>
<keyword evidence="3" id="KW-0597">Phosphoprotein</keyword>
<dbReference type="PANTHER" id="PTHR45138">
    <property type="entry name" value="REGULATORY COMPONENTS OF SENSORY TRANSDUCTION SYSTEM"/>
    <property type="match status" value="1"/>
</dbReference>
<comment type="caution">
    <text evidence="6">The sequence shown here is derived from an EMBL/GenBank/DDBJ whole genome shotgun (WGS) entry which is preliminary data.</text>
</comment>
<dbReference type="CDD" id="cd01949">
    <property type="entry name" value="GGDEF"/>
    <property type="match status" value="1"/>
</dbReference>
<dbReference type="Proteomes" id="UP000281112">
    <property type="component" value="Unassembled WGS sequence"/>
</dbReference>
<protein>
    <recommendedName>
        <fullName evidence="1">diguanylate cyclase</fullName>
        <ecNumber evidence="1">2.7.7.65</ecNumber>
    </recommendedName>
</protein>
<comment type="catalytic activity">
    <reaction evidence="2">
        <text>2 GTP = 3',3'-c-di-GMP + 2 diphosphate</text>
        <dbReference type="Rhea" id="RHEA:24898"/>
        <dbReference type="ChEBI" id="CHEBI:33019"/>
        <dbReference type="ChEBI" id="CHEBI:37565"/>
        <dbReference type="ChEBI" id="CHEBI:58805"/>
        <dbReference type="EC" id="2.7.7.65"/>
    </reaction>
</comment>
<dbReference type="Pfam" id="PF00072">
    <property type="entry name" value="Response_reg"/>
    <property type="match status" value="2"/>
</dbReference>
<accession>A0A3N9U713</accession>
<evidence type="ECO:0000259" key="5">
    <source>
        <dbReference type="PROSITE" id="PS50887"/>
    </source>
</evidence>
<dbReference type="NCBIfam" id="TIGR00254">
    <property type="entry name" value="GGDEF"/>
    <property type="match status" value="1"/>
</dbReference>
<dbReference type="SMART" id="SM00448">
    <property type="entry name" value="REC"/>
    <property type="match status" value="2"/>
</dbReference>
<dbReference type="EC" id="2.7.7.65" evidence="1"/>
<name>A0A3N9U713_9VIBR</name>
<evidence type="ECO:0000256" key="3">
    <source>
        <dbReference type="PROSITE-ProRule" id="PRU00169"/>
    </source>
</evidence>
<feature type="modified residue" description="4-aspartylphosphate" evidence="3">
    <location>
        <position position="175"/>
    </location>
</feature>
<dbReference type="SUPFAM" id="SSF55073">
    <property type="entry name" value="Nucleotide cyclase"/>
    <property type="match status" value="1"/>
</dbReference>
<dbReference type="InterPro" id="IPR043128">
    <property type="entry name" value="Rev_trsase/Diguanyl_cyclase"/>
</dbReference>
<organism evidence="6 7">
    <name type="scientific">Vibrio viridaestus</name>
    <dbReference type="NCBI Taxonomy" id="2487322"/>
    <lineage>
        <taxon>Bacteria</taxon>
        <taxon>Pseudomonadati</taxon>
        <taxon>Pseudomonadota</taxon>
        <taxon>Gammaproteobacteria</taxon>
        <taxon>Vibrionales</taxon>
        <taxon>Vibrionaceae</taxon>
        <taxon>Vibrio</taxon>
    </lineage>
</organism>
<sequence length="408" mass="46618">MVEKILVVEDSQTFLKHLTQQLISSGFIVDSATSFAEAKDKLDSGNNYLCAILDYCLPDAPSGEVIDLAIENRVRSVVLSATFKDEIRDRFIQKGVLDYILKDSPAWSHDLLSILRRLINNRNHHALVVDDSQLVRNYLSQLLEHQYIRTSVAQDGIEALTILEDQKDISFIITDHDMPEMNGLTFIRKIREKKDRNVLPILGLSGNEERTLTAQFIKAGANDFLYKPFNQEELYCRIHYLLGMKEANDKLYKLANQDELTSLWNRRYFFKFAQRKEKEGKPFAISMLDIDFFKKVNDSYGHDCGDKVIQTVASILKIHFESSCVARLGGEEFCVLYEGDFSKFLSVLDIMRNRISSIEVPYLDNKISVTISIGATNQTGPLDEKIKIADAHLYTAKQQGRNRIVSDK</sequence>
<gene>
    <name evidence="6" type="ORF">EES38_04730</name>
</gene>
<dbReference type="EMBL" id="RJVQ01000002">
    <property type="protein sequence ID" value="RQW63916.1"/>
    <property type="molecule type" value="Genomic_DNA"/>
</dbReference>
<feature type="domain" description="GGDEF" evidence="5">
    <location>
        <begin position="281"/>
        <end position="408"/>
    </location>
</feature>
<evidence type="ECO:0000256" key="1">
    <source>
        <dbReference type="ARBA" id="ARBA00012528"/>
    </source>
</evidence>
<dbReference type="GO" id="GO:0000160">
    <property type="term" value="P:phosphorelay signal transduction system"/>
    <property type="evidence" value="ECO:0007669"/>
    <property type="project" value="InterPro"/>
</dbReference>
<dbReference type="PROSITE" id="PS50887">
    <property type="entry name" value="GGDEF"/>
    <property type="match status" value="1"/>
</dbReference>
<dbReference type="InterPro" id="IPR029787">
    <property type="entry name" value="Nucleotide_cyclase"/>
</dbReference>
<dbReference type="RefSeq" id="WP_124936035.1">
    <property type="nucleotide sequence ID" value="NZ_RJVQ01000002.1"/>
</dbReference>
<dbReference type="SUPFAM" id="SSF52172">
    <property type="entry name" value="CheY-like"/>
    <property type="match status" value="2"/>
</dbReference>
<dbReference type="SMART" id="SM00267">
    <property type="entry name" value="GGDEF"/>
    <property type="match status" value="1"/>
</dbReference>
<dbReference type="PANTHER" id="PTHR45138:SF9">
    <property type="entry name" value="DIGUANYLATE CYCLASE DGCM-RELATED"/>
    <property type="match status" value="1"/>
</dbReference>
<dbReference type="GO" id="GO:0052621">
    <property type="term" value="F:diguanylate cyclase activity"/>
    <property type="evidence" value="ECO:0007669"/>
    <property type="project" value="UniProtKB-EC"/>
</dbReference>
<feature type="domain" description="Response regulatory" evidence="4">
    <location>
        <begin position="4"/>
        <end position="117"/>
    </location>
</feature>
<dbReference type="InterPro" id="IPR011006">
    <property type="entry name" value="CheY-like_superfamily"/>
</dbReference>
<dbReference type="Pfam" id="PF00990">
    <property type="entry name" value="GGDEF"/>
    <property type="match status" value="1"/>
</dbReference>
<feature type="domain" description="Response regulatory" evidence="4">
    <location>
        <begin position="125"/>
        <end position="242"/>
    </location>
</feature>
<feature type="modified residue" description="4-aspartylphosphate" evidence="3">
    <location>
        <position position="54"/>
    </location>
</feature>
<keyword evidence="7" id="KW-1185">Reference proteome</keyword>